<feature type="domain" description="Deacetylase PdaC" evidence="2">
    <location>
        <begin position="18"/>
        <end position="94"/>
    </location>
</feature>
<proteinExistence type="predicted"/>
<dbReference type="Gene3D" id="3.90.640.20">
    <property type="entry name" value="Heat-shock cognate protein, ATPase"/>
    <property type="match status" value="1"/>
</dbReference>
<protein>
    <submittedName>
        <fullName evidence="3">DUF3298 and DUF4163 domain-containing protein</fullName>
    </submittedName>
</protein>
<keyword evidence="4" id="KW-1185">Reference proteome</keyword>
<dbReference type="RefSeq" id="WP_381535692.1">
    <property type="nucleotide sequence ID" value="NZ_JBHUGI010000006.1"/>
</dbReference>
<reference evidence="4" key="1">
    <citation type="journal article" date="2019" name="Int. J. Syst. Evol. Microbiol.">
        <title>The Global Catalogue of Microorganisms (GCM) 10K type strain sequencing project: providing services to taxonomists for standard genome sequencing and annotation.</title>
        <authorList>
            <consortium name="The Broad Institute Genomics Platform"/>
            <consortium name="The Broad Institute Genome Sequencing Center for Infectious Disease"/>
            <person name="Wu L."/>
            <person name="Ma J."/>
        </authorList>
    </citation>
    <scope>NUCLEOTIDE SEQUENCE [LARGE SCALE GENOMIC DNA]</scope>
    <source>
        <strain evidence="4">CGMCC 4.7177</strain>
    </source>
</reference>
<evidence type="ECO:0000313" key="3">
    <source>
        <dbReference type="EMBL" id="MFD1927033.1"/>
    </source>
</evidence>
<evidence type="ECO:0000259" key="1">
    <source>
        <dbReference type="Pfam" id="PF11738"/>
    </source>
</evidence>
<dbReference type="Pfam" id="PF13739">
    <property type="entry name" value="PdaC"/>
    <property type="match status" value="1"/>
</dbReference>
<evidence type="ECO:0000313" key="4">
    <source>
        <dbReference type="Proteomes" id="UP001597218"/>
    </source>
</evidence>
<name>A0ABW4SCG4_9BACL</name>
<feature type="domain" description="DUF3298" evidence="1">
    <location>
        <begin position="113"/>
        <end position="183"/>
    </location>
</feature>
<dbReference type="EMBL" id="JBHUGI010000006">
    <property type="protein sequence ID" value="MFD1927033.1"/>
    <property type="molecule type" value="Genomic_DNA"/>
</dbReference>
<sequence>MDLPVSIRTHMFIYKTPNVKVYYPTVINLKNRAVEQKVNEQIISTFNKMLIEQYFFDPILIELIAYFEIKTNLRGILSLNLIVYSFTGGAHGMTIIKSLTFDVHTGKDYSLNELFKPGSDYEKTLSGIIRQKIKVWDIQLIVDFEGVRSGQDFYIADSVLVIYFQLYEITPYAVGFPYFPIPIMDIADSINPDGPLNRMMSFT</sequence>
<dbReference type="Pfam" id="PF11738">
    <property type="entry name" value="DUF3298"/>
    <property type="match status" value="1"/>
</dbReference>
<dbReference type="Gene3D" id="3.30.565.40">
    <property type="entry name" value="Fervidobacterium nodosum Rt17-B1 like"/>
    <property type="match status" value="1"/>
</dbReference>
<evidence type="ECO:0000259" key="2">
    <source>
        <dbReference type="Pfam" id="PF13739"/>
    </source>
</evidence>
<dbReference type="InterPro" id="IPR037126">
    <property type="entry name" value="PdaC/RsiV-like_sf"/>
</dbReference>
<gene>
    <name evidence="3" type="ORF">ACFSFY_03030</name>
</gene>
<comment type="caution">
    <text evidence="3">The sequence shown here is derived from an EMBL/GenBank/DDBJ whole genome shotgun (WGS) entry which is preliminary data.</text>
</comment>
<dbReference type="InterPro" id="IPR021729">
    <property type="entry name" value="DUF3298"/>
</dbReference>
<dbReference type="InterPro" id="IPR025303">
    <property type="entry name" value="PdaC"/>
</dbReference>
<dbReference type="Proteomes" id="UP001597218">
    <property type="component" value="Unassembled WGS sequence"/>
</dbReference>
<accession>A0ABW4SCG4</accession>
<organism evidence="3 4">
    <name type="scientific">Sporosarcina siberiensis</name>
    <dbReference type="NCBI Taxonomy" id="1365606"/>
    <lineage>
        <taxon>Bacteria</taxon>
        <taxon>Bacillati</taxon>
        <taxon>Bacillota</taxon>
        <taxon>Bacilli</taxon>
        <taxon>Bacillales</taxon>
        <taxon>Caryophanaceae</taxon>
        <taxon>Sporosarcina</taxon>
    </lineage>
</organism>